<organism evidence="1 2">
    <name type="scientific">Cenococcum geophilum 1.58</name>
    <dbReference type="NCBI Taxonomy" id="794803"/>
    <lineage>
        <taxon>Eukaryota</taxon>
        <taxon>Fungi</taxon>
        <taxon>Dikarya</taxon>
        <taxon>Ascomycota</taxon>
        <taxon>Pezizomycotina</taxon>
        <taxon>Dothideomycetes</taxon>
        <taxon>Pleosporomycetidae</taxon>
        <taxon>Gloniales</taxon>
        <taxon>Gloniaceae</taxon>
        <taxon>Cenococcum</taxon>
    </lineage>
</organism>
<evidence type="ECO:0000313" key="1">
    <source>
        <dbReference type="EMBL" id="OCK87387.1"/>
    </source>
</evidence>
<sequence>MGLSKLFKPRKSNGVLTPEPKHGDLPLSRTKGQKVTVEEFRELRELIRYRYALDVEIWGLRDVKPYSRDAVEERMRKADAALAKIQRTVNNLDKREFFSSHADYERLKEIKHRVLEPGKRDWRLHPPWEEREAGSGGSA</sequence>
<accession>A0ACC8EM22</accession>
<dbReference type="Proteomes" id="UP000250078">
    <property type="component" value="Unassembled WGS sequence"/>
</dbReference>
<evidence type="ECO:0000313" key="2">
    <source>
        <dbReference type="Proteomes" id="UP000250078"/>
    </source>
</evidence>
<keyword evidence="2" id="KW-1185">Reference proteome</keyword>
<protein>
    <submittedName>
        <fullName evidence="1">Uncharacterized protein</fullName>
    </submittedName>
</protein>
<reference evidence="1 2" key="1">
    <citation type="journal article" date="2016" name="Nat. Commun.">
        <title>Ectomycorrhizal ecology is imprinted in the genome of the dominant symbiotic fungus Cenococcum geophilum.</title>
        <authorList>
            <consortium name="DOE Joint Genome Institute"/>
            <person name="Peter M."/>
            <person name="Kohler A."/>
            <person name="Ohm R.A."/>
            <person name="Kuo A."/>
            <person name="Krutzmann J."/>
            <person name="Morin E."/>
            <person name="Arend M."/>
            <person name="Barry K.W."/>
            <person name="Binder M."/>
            <person name="Choi C."/>
            <person name="Clum A."/>
            <person name="Copeland A."/>
            <person name="Grisel N."/>
            <person name="Haridas S."/>
            <person name="Kipfer T."/>
            <person name="LaButti K."/>
            <person name="Lindquist E."/>
            <person name="Lipzen A."/>
            <person name="Maire R."/>
            <person name="Meier B."/>
            <person name="Mihaltcheva S."/>
            <person name="Molinier V."/>
            <person name="Murat C."/>
            <person name="Poggeler S."/>
            <person name="Quandt C.A."/>
            <person name="Sperisen C."/>
            <person name="Tritt A."/>
            <person name="Tisserant E."/>
            <person name="Crous P.W."/>
            <person name="Henrissat B."/>
            <person name="Nehls U."/>
            <person name="Egli S."/>
            <person name="Spatafora J.W."/>
            <person name="Grigoriev I.V."/>
            <person name="Martin F.M."/>
        </authorList>
    </citation>
    <scope>NUCLEOTIDE SEQUENCE [LARGE SCALE GENOMIC DNA]</scope>
    <source>
        <strain evidence="1 2">1.58</strain>
    </source>
</reference>
<name>A0ACC8EM22_9PEZI</name>
<dbReference type="EMBL" id="KV748261">
    <property type="protein sequence ID" value="OCK87387.1"/>
    <property type="molecule type" value="Genomic_DNA"/>
</dbReference>
<proteinExistence type="predicted"/>
<gene>
    <name evidence="1" type="ORF">K441DRAFT_701265</name>
</gene>